<evidence type="ECO:0000313" key="2">
    <source>
        <dbReference type="EMBL" id="CAG8792105.1"/>
    </source>
</evidence>
<feature type="coiled-coil region" evidence="1">
    <location>
        <begin position="132"/>
        <end position="159"/>
    </location>
</feature>
<feature type="non-terminal residue" evidence="2">
    <location>
        <position position="216"/>
    </location>
</feature>
<name>A0A9N9JSV9_9GLOM</name>
<evidence type="ECO:0000256" key="1">
    <source>
        <dbReference type="SAM" id="Coils"/>
    </source>
</evidence>
<gene>
    <name evidence="2" type="ORF">DERYTH_LOCUS21635</name>
</gene>
<evidence type="ECO:0000313" key="3">
    <source>
        <dbReference type="Proteomes" id="UP000789405"/>
    </source>
</evidence>
<sequence length="216" mass="24596">MTQSFLSMPNFSKTYLYITPKNLYQEFCNAFAFFKMVKACNPNMNRQDSIDAANTEWRLCRTESETTIRDQIKQYLAASPPIMRTANFFLPPGSYSSNLSNSLNTNSISNSAISSLPSTNEGHILAPNASSQRQALTLIKEAETKVNEYENLLLNANDIDLRRQIYEKLRDSRVVIEKEKKHLGLLKSHAKSQSKLREKKRKQLNEGIVVMYDSSG</sequence>
<dbReference type="Proteomes" id="UP000789405">
    <property type="component" value="Unassembled WGS sequence"/>
</dbReference>
<proteinExistence type="predicted"/>
<keyword evidence="1" id="KW-0175">Coiled coil</keyword>
<dbReference type="AlphaFoldDB" id="A0A9N9JSV9"/>
<comment type="caution">
    <text evidence="2">The sequence shown here is derived from an EMBL/GenBank/DDBJ whole genome shotgun (WGS) entry which is preliminary data.</text>
</comment>
<keyword evidence="3" id="KW-1185">Reference proteome</keyword>
<reference evidence="2" key="1">
    <citation type="submission" date="2021-06" db="EMBL/GenBank/DDBJ databases">
        <authorList>
            <person name="Kallberg Y."/>
            <person name="Tangrot J."/>
            <person name="Rosling A."/>
        </authorList>
    </citation>
    <scope>NUCLEOTIDE SEQUENCE</scope>
    <source>
        <strain evidence="2">MA453B</strain>
    </source>
</reference>
<accession>A0A9N9JSV9</accession>
<protein>
    <submittedName>
        <fullName evidence="2">17125_t:CDS:1</fullName>
    </submittedName>
</protein>
<dbReference type="OrthoDB" id="2442473at2759"/>
<organism evidence="2 3">
    <name type="scientific">Dentiscutata erythropus</name>
    <dbReference type="NCBI Taxonomy" id="1348616"/>
    <lineage>
        <taxon>Eukaryota</taxon>
        <taxon>Fungi</taxon>
        <taxon>Fungi incertae sedis</taxon>
        <taxon>Mucoromycota</taxon>
        <taxon>Glomeromycotina</taxon>
        <taxon>Glomeromycetes</taxon>
        <taxon>Diversisporales</taxon>
        <taxon>Gigasporaceae</taxon>
        <taxon>Dentiscutata</taxon>
    </lineage>
</organism>
<dbReference type="EMBL" id="CAJVPY010028082">
    <property type="protein sequence ID" value="CAG8792105.1"/>
    <property type="molecule type" value="Genomic_DNA"/>
</dbReference>